<evidence type="ECO:0000313" key="3">
    <source>
        <dbReference type="Proteomes" id="UP000242287"/>
    </source>
</evidence>
<feature type="compositionally biased region" description="Polar residues" evidence="1">
    <location>
        <begin position="182"/>
        <end position="192"/>
    </location>
</feature>
<organism evidence="2 3">
    <name type="scientific">Amanita thiersii Skay4041</name>
    <dbReference type="NCBI Taxonomy" id="703135"/>
    <lineage>
        <taxon>Eukaryota</taxon>
        <taxon>Fungi</taxon>
        <taxon>Dikarya</taxon>
        <taxon>Basidiomycota</taxon>
        <taxon>Agaricomycotina</taxon>
        <taxon>Agaricomycetes</taxon>
        <taxon>Agaricomycetidae</taxon>
        <taxon>Agaricales</taxon>
        <taxon>Pluteineae</taxon>
        <taxon>Amanitaceae</taxon>
        <taxon>Amanita</taxon>
    </lineage>
</organism>
<name>A0A2A9N858_9AGAR</name>
<dbReference type="Gene3D" id="2.40.70.10">
    <property type="entry name" value="Acid Proteases"/>
    <property type="match status" value="1"/>
</dbReference>
<dbReference type="EMBL" id="KZ302270">
    <property type="protein sequence ID" value="PFH45898.1"/>
    <property type="molecule type" value="Genomic_DNA"/>
</dbReference>
<sequence length="192" mass="21510">MSENDALAAIYELKNKPTIVHTSRNSQMDVKAVVSTTDTFQTFKVKALLDSRLYNADGTKNNIGSLTHKIQLQMRIGEHMELMDFSITNISKNDIFLGHDWLQHHNPKIDWKNAMLEFSQCPGLCRMGSEVESPEEESTRSVGWDEMDEGDHLLAVHIGPECKGHLSQCSGSKPKTKYRTLEGSSNGKVTTT</sequence>
<proteinExistence type="predicted"/>
<accession>A0A2A9N858</accession>
<evidence type="ECO:0000256" key="1">
    <source>
        <dbReference type="SAM" id="MobiDB-lite"/>
    </source>
</evidence>
<feature type="region of interest" description="Disordered" evidence="1">
    <location>
        <begin position="165"/>
        <end position="192"/>
    </location>
</feature>
<dbReference type="Proteomes" id="UP000242287">
    <property type="component" value="Unassembled WGS sequence"/>
</dbReference>
<dbReference type="InterPro" id="IPR021109">
    <property type="entry name" value="Peptidase_aspartic_dom_sf"/>
</dbReference>
<keyword evidence="3" id="KW-1185">Reference proteome</keyword>
<evidence type="ECO:0000313" key="2">
    <source>
        <dbReference type="EMBL" id="PFH45898.1"/>
    </source>
</evidence>
<protein>
    <submittedName>
        <fullName evidence="2">Uncharacterized protein</fullName>
    </submittedName>
</protein>
<dbReference type="AlphaFoldDB" id="A0A2A9N858"/>
<dbReference type="OrthoDB" id="3267566at2759"/>
<reference evidence="2 3" key="1">
    <citation type="submission" date="2014-02" db="EMBL/GenBank/DDBJ databases">
        <title>Transposable element dynamics among asymbiotic and ectomycorrhizal Amanita fungi.</title>
        <authorList>
            <consortium name="DOE Joint Genome Institute"/>
            <person name="Hess J."/>
            <person name="Skrede I."/>
            <person name="Wolfe B."/>
            <person name="LaButti K."/>
            <person name="Ohm R.A."/>
            <person name="Grigoriev I.V."/>
            <person name="Pringle A."/>
        </authorList>
    </citation>
    <scope>NUCLEOTIDE SEQUENCE [LARGE SCALE GENOMIC DNA]</scope>
    <source>
        <strain evidence="2 3">SKay4041</strain>
    </source>
</reference>
<gene>
    <name evidence="2" type="ORF">AMATHDRAFT_8503</name>
</gene>